<dbReference type="GO" id="GO:0043565">
    <property type="term" value="F:sequence-specific DNA binding"/>
    <property type="evidence" value="ECO:0007669"/>
    <property type="project" value="InterPro"/>
</dbReference>
<dbReference type="GeneID" id="111130972"/>
<feature type="domain" description="DM" evidence="7">
    <location>
        <begin position="18"/>
        <end position="68"/>
    </location>
</feature>
<feature type="DNA-binding region" description="DM" evidence="5">
    <location>
        <begin position="18"/>
        <end position="68"/>
    </location>
</feature>
<evidence type="ECO:0000256" key="2">
    <source>
        <dbReference type="ARBA" id="ARBA00022833"/>
    </source>
</evidence>
<dbReference type="InterPro" id="IPR001275">
    <property type="entry name" value="DM_DNA-bd"/>
</dbReference>
<dbReference type="Pfam" id="PF00751">
    <property type="entry name" value="DM"/>
    <property type="match status" value="1"/>
</dbReference>
<gene>
    <name evidence="9" type="primary">LOC111130972</name>
</gene>
<dbReference type="InterPro" id="IPR036407">
    <property type="entry name" value="DM_DNA-bd_sf"/>
</dbReference>
<evidence type="ECO:0000256" key="5">
    <source>
        <dbReference type="PROSITE-ProRule" id="PRU00070"/>
    </source>
</evidence>
<evidence type="ECO:0000256" key="3">
    <source>
        <dbReference type="ARBA" id="ARBA00023125"/>
    </source>
</evidence>
<sequence>MMMSDQSSSVNDVAMRRCSKCRNHGVLVRLKGHKPFCRFRDCSCMACCRLEEKKVVTRIRKMQLATANVQTGPGQVDPVPEPPQQRPCSVRYHPYTHKIAKSQVDKPPQSLKETQVPPGLTPNHKPTSYYINNLQTKTLWEKTCDSSKMMQYTNITKTIIPKEPTPVTGPNVAKARKMEAQQPTYCMPGPNPATGASVAKARKMEAQQPTYCMPGPNPTTGASVAKARKMEAQQPTYCMPGPNPATGDNIGRARNLEPQQPTYCMPAQLSSSNLTTQPSTTQQATWTGTKASEIYRTQCMDCPGPFQTTINTHFPTYTLLNPVSHVGLIFSSENTFWARQEQDMLIFNQQWNVQHTNY</sequence>
<dbReference type="PROSITE" id="PS50809">
    <property type="entry name" value="DM_2"/>
    <property type="match status" value="1"/>
</dbReference>
<proteinExistence type="predicted"/>
<comment type="subcellular location">
    <subcellularLocation>
        <location evidence="5">Nucleus</location>
    </subcellularLocation>
</comment>
<protein>
    <submittedName>
        <fullName evidence="9">Doublesex- and mab-3-related transcription factor B1-like isoform X1</fullName>
    </submittedName>
</protein>
<dbReference type="PROSITE" id="PS40000">
    <property type="entry name" value="DM_1"/>
    <property type="match status" value="1"/>
</dbReference>
<dbReference type="GO" id="GO:0006355">
    <property type="term" value="P:regulation of DNA-templated transcription"/>
    <property type="evidence" value="ECO:0007669"/>
    <property type="project" value="InterPro"/>
</dbReference>
<evidence type="ECO:0000313" key="9">
    <source>
        <dbReference type="RefSeq" id="XP_022333988.1"/>
    </source>
</evidence>
<evidence type="ECO:0000313" key="8">
    <source>
        <dbReference type="Proteomes" id="UP000694844"/>
    </source>
</evidence>
<evidence type="ECO:0000259" key="7">
    <source>
        <dbReference type="PROSITE" id="PS50809"/>
    </source>
</evidence>
<feature type="region of interest" description="Disordered" evidence="6">
    <location>
        <begin position="100"/>
        <end position="128"/>
    </location>
</feature>
<evidence type="ECO:0000256" key="6">
    <source>
        <dbReference type="SAM" id="MobiDB-lite"/>
    </source>
</evidence>
<organism evidence="8 9">
    <name type="scientific">Crassostrea virginica</name>
    <name type="common">Eastern oyster</name>
    <dbReference type="NCBI Taxonomy" id="6565"/>
    <lineage>
        <taxon>Eukaryota</taxon>
        <taxon>Metazoa</taxon>
        <taxon>Spiralia</taxon>
        <taxon>Lophotrochozoa</taxon>
        <taxon>Mollusca</taxon>
        <taxon>Bivalvia</taxon>
        <taxon>Autobranchia</taxon>
        <taxon>Pteriomorphia</taxon>
        <taxon>Ostreida</taxon>
        <taxon>Ostreoidea</taxon>
        <taxon>Ostreidae</taxon>
        <taxon>Crassostrea</taxon>
    </lineage>
</organism>
<dbReference type="SUPFAM" id="SSF82927">
    <property type="entry name" value="Cysteine-rich DNA binding domain, (DM domain)"/>
    <property type="match status" value="1"/>
</dbReference>
<dbReference type="Proteomes" id="UP000694844">
    <property type="component" value="Chromosome 4"/>
</dbReference>
<name>A0A8B8E2H6_CRAVI</name>
<dbReference type="GO" id="GO:0046872">
    <property type="term" value="F:metal ion binding"/>
    <property type="evidence" value="ECO:0007669"/>
    <property type="project" value="UniProtKB-KW"/>
</dbReference>
<reference evidence="9" key="1">
    <citation type="submission" date="2025-08" db="UniProtKB">
        <authorList>
            <consortium name="RefSeq"/>
        </authorList>
    </citation>
    <scope>IDENTIFICATION</scope>
    <source>
        <tissue evidence="9">Whole sample</tissue>
    </source>
</reference>
<evidence type="ECO:0000256" key="1">
    <source>
        <dbReference type="ARBA" id="ARBA00022723"/>
    </source>
</evidence>
<keyword evidence="8" id="KW-1185">Reference proteome</keyword>
<dbReference type="GO" id="GO:0005634">
    <property type="term" value="C:nucleus"/>
    <property type="evidence" value="ECO:0007669"/>
    <property type="project" value="UniProtKB-SubCell"/>
</dbReference>
<keyword evidence="3 5" id="KW-0238">DNA-binding</keyword>
<dbReference type="AlphaFoldDB" id="A0A8B8E2H6"/>
<dbReference type="KEGG" id="cvn:111130972"/>
<keyword evidence="1 5" id="KW-0479">Metal-binding</keyword>
<dbReference type="RefSeq" id="XP_022333988.1">
    <property type="nucleotide sequence ID" value="XM_022478280.1"/>
</dbReference>
<keyword evidence="2 5" id="KW-0862">Zinc</keyword>
<dbReference type="Gene3D" id="4.10.1040.10">
    <property type="entry name" value="DM DNA-binding domain"/>
    <property type="match status" value="1"/>
</dbReference>
<evidence type="ECO:0000256" key="4">
    <source>
        <dbReference type="ARBA" id="ARBA00023242"/>
    </source>
</evidence>
<dbReference type="SMART" id="SM00301">
    <property type="entry name" value="DM"/>
    <property type="match status" value="1"/>
</dbReference>
<dbReference type="OrthoDB" id="6162476at2759"/>
<accession>A0A8B8E2H6</accession>
<keyword evidence="4 5" id="KW-0539">Nucleus</keyword>